<organism evidence="2 3">
    <name type="scientific">Microtetraspora glauca</name>
    <dbReference type="NCBI Taxonomy" id="1996"/>
    <lineage>
        <taxon>Bacteria</taxon>
        <taxon>Bacillati</taxon>
        <taxon>Actinomycetota</taxon>
        <taxon>Actinomycetes</taxon>
        <taxon>Streptosporangiales</taxon>
        <taxon>Streptosporangiaceae</taxon>
        <taxon>Microtetraspora</taxon>
    </lineage>
</organism>
<sequence>MWRRSSTVLWTAALVLSAAPYALLPFLEGGSGGGYVSFALCPGFSRYLDVSGYLSPLGLIPAPVVILMGFGVWALSAKKGHPRWGRAAGLLTALVVGTYSLVTLSLAAADVVVDGSCAGQWEMLVGGLSVFWHFYIVAVAVLVIAAARVGRPVPRRRDRTSRASIAPSDPAT</sequence>
<evidence type="ECO:0008006" key="4">
    <source>
        <dbReference type="Google" id="ProtNLM"/>
    </source>
</evidence>
<comment type="caution">
    <text evidence="2">The sequence shown here is derived from an EMBL/GenBank/DDBJ whole genome shotgun (WGS) entry which is preliminary data.</text>
</comment>
<keyword evidence="1" id="KW-0812">Transmembrane</keyword>
<keyword evidence="1" id="KW-1133">Transmembrane helix</keyword>
<accession>A0ABV3GJT5</accession>
<keyword evidence="3" id="KW-1185">Reference proteome</keyword>
<dbReference type="EMBL" id="JBFALK010000014">
    <property type="protein sequence ID" value="MEV0971831.1"/>
    <property type="molecule type" value="Genomic_DNA"/>
</dbReference>
<gene>
    <name evidence="2" type="ORF">AB0I59_24775</name>
</gene>
<evidence type="ECO:0000313" key="3">
    <source>
        <dbReference type="Proteomes" id="UP001551675"/>
    </source>
</evidence>
<feature type="transmembrane region" description="Helical" evidence="1">
    <location>
        <begin position="53"/>
        <end position="75"/>
    </location>
</feature>
<keyword evidence="1" id="KW-0472">Membrane</keyword>
<reference evidence="2 3" key="1">
    <citation type="submission" date="2024-06" db="EMBL/GenBank/DDBJ databases">
        <title>The Natural Products Discovery Center: Release of the First 8490 Sequenced Strains for Exploring Actinobacteria Biosynthetic Diversity.</title>
        <authorList>
            <person name="Kalkreuter E."/>
            <person name="Kautsar S.A."/>
            <person name="Yang D."/>
            <person name="Bader C.D."/>
            <person name="Teijaro C.N."/>
            <person name="Fluegel L."/>
            <person name="Davis C.M."/>
            <person name="Simpson J.R."/>
            <person name="Lauterbach L."/>
            <person name="Steele A.D."/>
            <person name="Gui C."/>
            <person name="Meng S."/>
            <person name="Li G."/>
            <person name="Viehrig K."/>
            <person name="Ye F."/>
            <person name="Su P."/>
            <person name="Kiefer A.F."/>
            <person name="Nichols A."/>
            <person name="Cepeda A.J."/>
            <person name="Yan W."/>
            <person name="Fan B."/>
            <person name="Jiang Y."/>
            <person name="Adhikari A."/>
            <person name="Zheng C.-J."/>
            <person name="Schuster L."/>
            <person name="Cowan T.M."/>
            <person name="Smanski M.J."/>
            <person name="Chevrette M.G."/>
            <person name="De Carvalho L.P.S."/>
            <person name="Shen B."/>
        </authorList>
    </citation>
    <scope>NUCLEOTIDE SEQUENCE [LARGE SCALE GENOMIC DNA]</scope>
    <source>
        <strain evidence="2 3">NPDC050100</strain>
    </source>
</reference>
<protein>
    <recommendedName>
        <fullName evidence="4">DUF998 domain-containing protein</fullName>
    </recommendedName>
</protein>
<proteinExistence type="predicted"/>
<evidence type="ECO:0000256" key="1">
    <source>
        <dbReference type="SAM" id="Phobius"/>
    </source>
</evidence>
<name>A0ABV3GJT5_MICGL</name>
<evidence type="ECO:0000313" key="2">
    <source>
        <dbReference type="EMBL" id="MEV0971831.1"/>
    </source>
</evidence>
<feature type="transmembrane region" description="Helical" evidence="1">
    <location>
        <begin position="87"/>
        <end position="109"/>
    </location>
</feature>
<feature type="transmembrane region" description="Helical" evidence="1">
    <location>
        <begin position="129"/>
        <end position="149"/>
    </location>
</feature>
<dbReference type="RefSeq" id="WP_358136427.1">
    <property type="nucleotide sequence ID" value="NZ_JBFALK010000014.1"/>
</dbReference>
<dbReference type="Proteomes" id="UP001551675">
    <property type="component" value="Unassembled WGS sequence"/>
</dbReference>